<proteinExistence type="predicted"/>
<dbReference type="AlphaFoldDB" id="A0AAE3JNU5"/>
<protein>
    <submittedName>
        <fullName evidence="2">Uncharacterized protein</fullName>
    </submittedName>
</protein>
<name>A0AAE3JNU5_9FLAO</name>
<evidence type="ECO:0000313" key="3">
    <source>
        <dbReference type="Proteomes" id="UP001200642"/>
    </source>
</evidence>
<dbReference type="Proteomes" id="UP001200642">
    <property type="component" value="Unassembled WGS sequence"/>
</dbReference>
<feature type="signal peptide" evidence="1">
    <location>
        <begin position="1"/>
        <end position="18"/>
    </location>
</feature>
<feature type="non-terminal residue" evidence="2">
    <location>
        <position position="805"/>
    </location>
</feature>
<evidence type="ECO:0000256" key="1">
    <source>
        <dbReference type="SAM" id="SignalP"/>
    </source>
</evidence>
<keyword evidence="3" id="KW-1185">Reference proteome</keyword>
<sequence>MKLRYLLLLLWIGPWAQSQVKIGDNPQTLDPASILELESTSRALVISRVSTAQMNTITPLRGAMVYNTDADCLYYYNGTSWINLCEASGGAFTFTTDPVVNPISTIEITQTGNNYNFEVGEITGNNIVDGSINGFTDIQDGTISSSKLQDRAVGPKKLEEGAVSSFEIEDQSILTLDIAPEGPDQVLSTDTNGIVQWQDKGSLSTVADQVTITGQGIPFDPIKVSDNITGAIVNNTTNINTNTASITANTAALATKENVANKNTDINLGTSNTLYPTQNAVKTYVDNALATGGANGSETKINAGANIGITGAGTTPNPYVVTNTFTEVDGSITNELITNAVLRGTTLVITEAGVDYNVDLSTLGGGGGGTGDGSETIINSSPTVTVNGTGTLADPYLLTSLGGADGSETRIASTATVTVTGDGTSATPYQLNTTGGSGTQNLAMVLANGTDADRHQIKNLTDPSDPQDAATRAYVDATIVAGEADGSETIINGSPTVSVAGIGTIADPYVLTSSGGADGSETEIVDSPTITVAGNGTSLNPYILTSLVEGTRIVSTATIGVTGNGTTGTPYRLINLEGDDQIAADVPFTPYGSIIGPNTQVAIQQLKDEVDAGGGGGTTEEADQITITGLGLPTDPFKIEPSTTIGQFLSTDATGVTWVDLPAGTAPLVFDGTTISGTGVATDPYLVADNGISTVKIQDNAVTTAKILPLTPTPAADQMLITSTAGTVGWAPVPAGVGTTELADQVTITGDGQVGTEFEVADNGISTVKIQDNAVTTAKILPLTPAPATDQMLITSTAGTVGWAP</sequence>
<accession>A0AAE3JNU5</accession>
<feature type="chain" id="PRO_5041954267" evidence="1">
    <location>
        <begin position="19"/>
        <end position="805"/>
    </location>
</feature>
<organism evidence="2 3">
    <name type="scientific">Cerina litoralis</name>
    <dbReference type="NCBI Taxonomy" id="2874477"/>
    <lineage>
        <taxon>Bacteria</taxon>
        <taxon>Pseudomonadati</taxon>
        <taxon>Bacteroidota</taxon>
        <taxon>Flavobacteriia</taxon>
        <taxon>Flavobacteriales</taxon>
        <taxon>Flavobacteriaceae</taxon>
        <taxon>Cerina</taxon>
    </lineage>
</organism>
<reference evidence="2" key="1">
    <citation type="submission" date="2023-02" db="EMBL/GenBank/DDBJ databases">
        <title>Genome of Flavobacteriaceae gen. nov. sp. strain F89.</title>
        <authorList>
            <person name="Wang Y."/>
        </authorList>
    </citation>
    <scope>NUCLEOTIDE SEQUENCE</scope>
    <source>
        <strain evidence="2">F89</strain>
    </source>
</reference>
<gene>
    <name evidence="2" type="ORF">K8352_11695</name>
</gene>
<dbReference type="EMBL" id="JAIRBC010000015">
    <property type="protein sequence ID" value="MCG2461415.1"/>
    <property type="molecule type" value="Genomic_DNA"/>
</dbReference>
<comment type="caution">
    <text evidence="2">The sequence shown here is derived from an EMBL/GenBank/DDBJ whole genome shotgun (WGS) entry which is preliminary data.</text>
</comment>
<evidence type="ECO:0000313" key="2">
    <source>
        <dbReference type="EMBL" id="MCG2461415.1"/>
    </source>
</evidence>
<keyword evidence="1" id="KW-0732">Signal</keyword>